<keyword evidence="3" id="KW-1185">Reference proteome</keyword>
<proteinExistence type="predicted"/>
<dbReference type="PANTHER" id="PTHR34821:SF3">
    <property type="entry name" value="MEMBRANE PROTEIN"/>
    <property type="match status" value="1"/>
</dbReference>
<dbReference type="Proteomes" id="UP001596267">
    <property type="component" value="Unassembled WGS sequence"/>
</dbReference>
<evidence type="ECO:0000256" key="1">
    <source>
        <dbReference type="SAM" id="Phobius"/>
    </source>
</evidence>
<dbReference type="InterPro" id="IPR006750">
    <property type="entry name" value="YdcZ"/>
</dbReference>
<sequence>MVIGMMLAFIAGGLVSLQNVFNSRTNEQTGTWAATSLVLGTGFAASLILGLVFEGKNMLTIQYAKPWYWICGLIGIGVVVCLMNSTRLLGPTLAMSIVLTSQLIFALLADSLGILGLKHIPLSFDKLLGVLIIILGALFFKFGGQKHHIKTKPVKEEQVS</sequence>
<gene>
    <name evidence="2" type="ORF">ACFP7A_04120</name>
</gene>
<keyword evidence="1" id="KW-0812">Transmembrane</keyword>
<dbReference type="RefSeq" id="WP_253052655.1">
    <property type="nucleotide sequence ID" value="NZ_JAMXWN010000002.1"/>
</dbReference>
<evidence type="ECO:0000313" key="3">
    <source>
        <dbReference type="Proteomes" id="UP001596267"/>
    </source>
</evidence>
<keyword evidence="1" id="KW-0472">Membrane</keyword>
<feature type="transmembrane region" description="Helical" evidence="1">
    <location>
        <begin position="92"/>
        <end position="115"/>
    </location>
</feature>
<evidence type="ECO:0000313" key="2">
    <source>
        <dbReference type="EMBL" id="MFC6385779.1"/>
    </source>
</evidence>
<keyword evidence="1" id="KW-1133">Transmembrane helix</keyword>
<feature type="transmembrane region" description="Helical" evidence="1">
    <location>
        <begin position="127"/>
        <end position="144"/>
    </location>
</feature>
<organism evidence="2 3">
    <name type="scientific">Sporolactobacillus kofuensis</name>
    <dbReference type="NCBI Taxonomy" id="269672"/>
    <lineage>
        <taxon>Bacteria</taxon>
        <taxon>Bacillati</taxon>
        <taxon>Bacillota</taxon>
        <taxon>Bacilli</taxon>
        <taxon>Bacillales</taxon>
        <taxon>Sporolactobacillaceae</taxon>
        <taxon>Sporolactobacillus</taxon>
    </lineage>
</organism>
<dbReference type="EMBL" id="JBHSTQ010000003">
    <property type="protein sequence ID" value="MFC6385779.1"/>
    <property type="molecule type" value="Genomic_DNA"/>
</dbReference>
<feature type="transmembrane region" description="Helical" evidence="1">
    <location>
        <begin position="32"/>
        <end position="55"/>
    </location>
</feature>
<dbReference type="Pfam" id="PF04657">
    <property type="entry name" value="DMT_YdcZ"/>
    <property type="match status" value="1"/>
</dbReference>
<comment type="caution">
    <text evidence="2">The sequence shown here is derived from an EMBL/GenBank/DDBJ whole genome shotgun (WGS) entry which is preliminary data.</text>
</comment>
<reference evidence="3" key="1">
    <citation type="journal article" date="2019" name="Int. J. Syst. Evol. Microbiol.">
        <title>The Global Catalogue of Microorganisms (GCM) 10K type strain sequencing project: providing services to taxonomists for standard genome sequencing and annotation.</title>
        <authorList>
            <consortium name="The Broad Institute Genomics Platform"/>
            <consortium name="The Broad Institute Genome Sequencing Center for Infectious Disease"/>
            <person name="Wu L."/>
            <person name="Ma J."/>
        </authorList>
    </citation>
    <scope>NUCLEOTIDE SEQUENCE [LARGE SCALE GENOMIC DNA]</scope>
    <source>
        <strain evidence="3">CCUG 42001</strain>
    </source>
</reference>
<dbReference type="PANTHER" id="PTHR34821">
    <property type="entry name" value="INNER MEMBRANE PROTEIN YDCZ"/>
    <property type="match status" value="1"/>
</dbReference>
<protein>
    <submittedName>
        <fullName evidence="2">DMT family transporter</fullName>
    </submittedName>
</protein>
<accession>A0ABW1WC85</accession>
<name>A0ABW1WC85_9BACL</name>
<feature type="transmembrane region" description="Helical" evidence="1">
    <location>
        <begin position="67"/>
        <end position="86"/>
    </location>
</feature>